<evidence type="ECO:0000256" key="3">
    <source>
        <dbReference type="ARBA" id="ARBA00022833"/>
    </source>
</evidence>
<evidence type="ECO:0000313" key="6">
    <source>
        <dbReference type="EMBL" id="EQC39148.1"/>
    </source>
</evidence>
<accession>T0S2F7</accession>
<dbReference type="eggNOG" id="KOG2752">
    <property type="taxonomic scope" value="Eukaryota"/>
</dbReference>
<dbReference type="RefSeq" id="XP_008607209.1">
    <property type="nucleotide sequence ID" value="XM_008608987.1"/>
</dbReference>
<protein>
    <recommendedName>
        <fullName evidence="5">UBR-type domain-containing protein</fullName>
    </recommendedName>
</protein>
<dbReference type="PANTHER" id="PTHR13513">
    <property type="entry name" value="E3 UBIQUITIN-PROTEIN LIGASE UBR7"/>
    <property type="match status" value="1"/>
</dbReference>
<keyword evidence="3" id="KW-0862">Zinc</keyword>
<dbReference type="PROSITE" id="PS51157">
    <property type="entry name" value="ZF_UBR"/>
    <property type="match status" value="1"/>
</dbReference>
<dbReference type="EMBL" id="JH767139">
    <property type="protein sequence ID" value="EQC39148.1"/>
    <property type="molecule type" value="Genomic_DNA"/>
</dbReference>
<dbReference type="InterPro" id="IPR047506">
    <property type="entry name" value="UBR7-like_UBR-box"/>
</dbReference>
<evidence type="ECO:0000313" key="7">
    <source>
        <dbReference type="Proteomes" id="UP000030762"/>
    </source>
</evidence>
<gene>
    <name evidence="6" type="ORF">SDRG_03354</name>
</gene>
<dbReference type="OMA" id="GAMVYNH"/>
<keyword evidence="7" id="KW-1185">Reference proteome</keyword>
<organism evidence="6 7">
    <name type="scientific">Saprolegnia diclina (strain VS20)</name>
    <dbReference type="NCBI Taxonomy" id="1156394"/>
    <lineage>
        <taxon>Eukaryota</taxon>
        <taxon>Sar</taxon>
        <taxon>Stramenopiles</taxon>
        <taxon>Oomycota</taxon>
        <taxon>Saprolegniomycetes</taxon>
        <taxon>Saprolegniales</taxon>
        <taxon>Saprolegniaceae</taxon>
        <taxon>Saprolegnia</taxon>
    </lineage>
</organism>
<dbReference type="CDD" id="cd15542">
    <property type="entry name" value="PHD_UBR7"/>
    <property type="match status" value="1"/>
</dbReference>
<sequence>MAETGGAAADEDEMTYETYEEVRREQALVDDEVNLLFGMADVDHCSYEHGYMRQFLHACLTCAPAGTAAGICLACSLTCHADHELVELYTKRHFRCDCGTSKFPNVPCTLYEGKDKTNGENAYGQNFGGLFCSCHRPHPDPDWEGSDETMMQCIVCEDWYHEVHLFDEDGGATQEPPASFDELICRDCMAKHGFLYKYIDVAASETAMTPCRLPTTTPTTTSGPTFWQDGWRQRLCRCEACVRRYEDAKVAFLLDENDPLSTYEANAKAAGEDLITAGKKALVAKLSHTQQIEMAMGVAHMTSSLKDFLSDFAQSDRAVKAEDIHAFFETLQQNKRQKRE</sequence>
<dbReference type="GO" id="GO:0008270">
    <property type="term" value="F:zinc ion binding"/>
    <property type="evidence" value="ECO:0007669"/>
    <property type="project" value="UniProtKB-KW"/>
</dbReference>
<name>T0S2F7_SAPDV</name>
<reference evidence="6 7" key="1">
    <citation type="submission" date="2012-04" db="EMBL/GenBank/DDBJ databases">
        <title>The Genome Sequence of Saprolegnia declina VS20.</title>
        <authorList>
            <consortium name="The Broad Institute Genome Sequencing Platform"/>
            <person name="Russ C."/>
            <person name="Nusbaum C."/>
            <person name="Tyler B."/>
            <person name="van West P."/>
            <person name="Dieguez-Uribeondo J."/>
            <person name="de Bruijn I."/>
            <person name="Tripathy S."/>
            <person name="Jiang R."/>
            <person name="Young S.K."/>
            <person name="Zeng Q."/>
            <person name="Gargeya S."/>
            <person name="Fitzgerald M."/>
            <person name="Haas B."/>
            <person name="Abouelleil A."/>
            <person name="Alvarado L."/>
            <person name="Arachchi H.M."/>
            <person name="Berlin A."/>
            <person name="Chapman S.B."/>
            <person name="Goldberg J."/>
            <person name="Griggs A."/>
            <person name="Gujja S."/>
            <person name="Hansen M."/>
            <person name="Howarth C."/>
            <person name="Imamovic A."/>
            <person name="Larimer J."/>
            <person name="McCowen C."/>
            <person name="Montmayeur A."/>
            <person name="Murphy C."/>
            <person name="Neiman D."/>
            <person name="Pearson M."/>
            <person name="Priest M."/>
            <person name="Roberts A."/>
            <person name="Saif S."/>
            <person name="Shea T."/>
            <person name="Sisk P."/>
            <person name="Sykes S."/>
            <person name="Wortman J."/>
            <person name="Nusbaum C."/>
            <person name="Birren B."/>
        </authorList>
    </citation>
    <scope>NUCLEOTIDE SEQUENCE [LARGE SCALE GENOMIC DNA]</scope>
    <source>
        <strain evidence="6 7">VS20</strain>
    </source>
</reference>
<evidence type="ECO:0000256" key="4">
    <source>
        <dbReference type="PROSITE-ProRule" id="PRU00508"/>
    </source>
</evidence>
<evidence type="ECO:0000259" key="5">
    <source>
        <dbReference type="PROSITE" id="PS51157"/>
    </source>
</evidence>
<dbReference type="Proteomes" id="UP000030762">
    <property type="component" value="Unassembled WGS sequence"/>
</dbReference>
<feature type="zinc finger region" description="UBR-type" evidence="4">
    <location>
        <begin position="43"/>
        <end position="113"/>
    </location>
</feature>
<dbReference type="GO" id="GO:0005737">
    <property type="term" value="C:cytoplasm"/>
    <property type="evidence" value="ECO:0007669"/>
    <property type="project" value="TreeGrafter"/>
</dbReference>
<dbReference type="GO" id="GO:0061630">
    <property type="term" value="F:ubiquitin protein ligase activity"/>
    <property type="evidence" value="ECO:0007669"/>
    <property type="project" value="InterPro"/>
</dbReference>
<dbReference type="VEuPathDB" id="FungiDB:SDRG_03354"/>
<dbReference type="InterPro" id="IPR040204">
    <property type="entry name" value="UBR7"/>
</dbReference>
<dbReference type="Gene3D" id="3.30.40.10">
    <property type="entry name" value="Zinc/RING finger domain, C3HC4 (zinc finger)"/>
    <property type="match status" value="1"/>
</dbReference>
<proteinExistence type="predicted"/>
<dbReference type="InterPro" id="IPR011011">
    <property type="entry name" value="Znf_FYVE_PHD"/>
</dbReference>
<dbReference type="AlphaFoldDB" id="T0S2F7"/>
<dbReference type="InterPro" id="IPR013083">
    <property type="entry name" value="Znf_RING/FYVE/PHD"/>
</dbReference>
<dbReference type="InterPro" id="IPR003126">
    <property type="entry name" value="Znf_UBR"/>
</dbReference>
<dbReference type="SUPFAM" id="SSF57903">
    <property type="entry name" value="FYVE/PHD zinc finger"/>
    <property type="match status" value="1"/>
</dbReference>
<dbReference type="Pfam" id="PF02207">
    <property type="entry name" value="zf-UBR"/>
    <property type="match status" value="1"/>
</dbReference>
<evidence type="ECO:0000256" key="2">
    <source>
        <dbReference type="ARBA" id="ARBA00022771"/>
    </source>
</evidence>
<dbReference type="GeneID" id="19944081"/>
<dbReference type="OrthoDB" id="10262564at2759"/>
<evidence type="ECO:0000256" key="1">
    <source>
        <dbReference type="ARBA" id="ARBA00022723"/>
    </source>
</evidence>
<keyword evidence="2" id="KW-0863">Zinc-finger</keyword>
<feature type="domain" description="UBR-type" evidence="5">
    <location>
        <begin position="43"/>
        <end position="113"/>
    </location>
</feature>
<dbReference type="SMART" id="SM00396">
    <property type="entry name" value="ZnF_UBR1"/>
    <property type="match status" value="1"/>
</dbReference>
<dbReference type="CDD" id="cd19677">
    <property type="entry name" value="UBR-box_UBR7"/>
    <property type="match status" value="1"/>
</dbReference>
<keyword evidence="1" id="KW-0479">Metal-binding</keyword>
<dbReference type="InParanoid" id="T0S2F7"/>
<dbReference type="PANTHER" id="PTHR13513:SF9">
    <property type="entry name" value="E3 UBIQUITIN-PROTEIN LIGASE UBR7-RELATED"/>
    <property type="match status" value="1"/>
</dbReference>
<dbReference type="STRING" id="1156394.T0S2F7"/>